<keyword evidence="1 3" id="KW-0853">WD repeat</keyword>
<dbReference type="PROSITE" id="PS50294">
    <property type="entry name" value="WD_REPEATS_REGION"/>
    <property type="match status" value="3"/>
</dbReference>
<dbReference type="InterPro" id="IPR015943">
    <property type="entry name" value="WD40/YVTN_repeat-like_dom_sf"/>
</dbReference>
<dbReference type="Gene3D" id="1.25.40.10">
    <property type="entry name" value="Tetratricopeptide repeat domain"/>
    <property type="match status" value="1"/>
</dbReference>
<dbReference type="SMART" id="SM00320">
    <property type="entry name" value="WD40"/>
    <property type="match status" value="11"/>
</dbReference>
<feature type="repeat" description="WD" evidence="3">
    <location>
        <begin position="911"/>
        <end position="952"/>
    </location>
</feature>
<dbReference type="CDD" id="cd14014">
    <property type="entry name" value="STKc_PknB_like"/>
    <property type="match status" value="1"/>
</dbReference>
<dbReference type="PANTHER" id="PTHR22847:SF637">
    <property type="entry name" value="WD REPEAT DOMAIN 5B"/>
    <property type="match status" value="1"/>
</dbReference>
<feature type="repeat" description="WD" evidence="3">
    <location>
        <begin position="1051"/>
        <end position="1083"/>
    </location>
</feature>
<dbReference type="EMBL" id="BAAAMR010000021">
    <property type="protein sequence ID" value="GAA2135191.1"/>
    <property type="molecule type" value="Genomic_DNA"/>
</dbReference>
<organism evidence="6 7">
    <name type="scientific">Actinomadura napierensis</name>
    <dbReference type="NCBI Taxonomy" id="267854"/>
    <lineage>
        <taxon>Bacteria</taxon>
        <taxon>Bacillati</taxon>
        <taxon>Actinomycetota</taxon>
        <taxon>Actinomycetes</taxon>
        <taxon>Streptosporangiales</taxon>
        <taxon>Thermomonosporaceae</taxon>
        <taxon>Actinomadura</taxon>
    </lineage>
</organism>
<keyword evidence="7" id="KW-1185">Reference proteome</keyword>
<evidence type="ECO:0000256" key="4">
    <source>
        <dbReference type="SAM" id="MobiDB-lite"/>
    </source>
</evidence>
<reference evidence="6 7" key="1">
    <citation type="journal article" date="2019" name="Int. J. Syst. Evol. Microbiol.">
        <title>The Global Catalogue of Microorganisms (GCM) 10K type strain sequencing project: providing services to taxonomists for standard genome sequencing and annotation.</title>
        <authorList>
            <consortium name="The Broad Institute Genomics Platform"/>
            <consortium name="The Broad Institute Genome Sequencing Center for Infectious Disease"/>
            <person name="Wu L."/>
            <person name="Ma J."/>
        </authorList>
    </citation>
    <scope>NUCLEOTIDE SEQUENCE [LARGE SCALE GENOMIC DNA]</scope>
    <source>
        <strain evidence="6 7">JCM 13850</strain>
    </source>
</reference>
<dbReference type="PANTHER" id="PTHR22847">
    <property type="entry name" value="WD40 REPEAT PROTEIN"/>
    <property type="match status" value="1"/>
</dbReference>
<feature type="repeat" description="WD" evidence="3">
    <location>
        <begin position="585"/>
        <end position="616"/>
    </location>
</feature>
<dbReference type="InterPro" id="IPR011990">
    <property type="entry name" value="TPR-like_helical_dom_sf"/>
</dbReference>
<dbReference type="InterPro" id="IPR036322">
    <property type="entry name" value="WD40_repeat_dom_sf"/>
</dbReference>
<dbReference type="InterPro" id="IPR011047">
    <property type="entry name" value="Quinoprotein_ADH-like_sf"/>
</dbReference>
<evidence type="ECO:0000256" key="3">
    <source>
        <dbReference type="PROSITE-ProRule" id="PRU00221"/>
    </source>
</evidence>
<dbReference type="Gene3D" id="3.30.200.20">
    <property type="entry name" value="Phosphorylase Kinase, domain 1"/>
    <property type="match status" value="1"/>
</dbReference>
<protein>
    <recommendedName>
        <fullName evidence="5">Protein kinase domain-containing protein</fullName>
    </recommendedName>
</protein>
<sequence>MADEDVALVWRPGEVILGLYEVRDEITSGGMGVVYRVLHRGWNVELAVKVPRPDLVAAGTGVREFEAEAATWVGLGVHPNTVKCVYVRTLGGVPRVFAEWLDGGSLADAVRDGRLYAGGRRAALRRVLDVAAQTARGLEHAHRGGHVHQDVKPANVLLDRDGTAKVTDFGLAGARAAAGESTEVPPGGSLLAGYGGMTPAYCSPEQAEAAERMRGSGGPRPKLTRATDTWSWALTVLEMFVGRPPCRVGQIGAEVFAAFVEAGATAAAFAEEPDERLAAVPAMPDGLVALLRDCLAPEPQERPRDMGRIADAVAEVYAEAVGEPYPRPEPLTAVRLADELSNQALSMLDLGRGDEAEDLWRRAAAADPRNPHVAYNRGLHLWRTGERTDAQVVADLEAVRAAHPGDWEPDYLLGLLHLERGDPEAAEEALRATERAAPDVPEATTALERAGTAPRPGSPRALKGHDGPVNALAFSGDGRFGLSAGEDAKVHVWDLARRRFRGGPRRVRTLKTPGADYGVRAIAVDAEGARAVFGGHDGPAQIWDLRAGRLSHELTAGPGMDVNGPGGLIGALISGSLPYVPTVDVAMSADARLVVTVHGDGAVRVWDAFTGRCLRRLAEGHGSSYAHFASVHIDRDGGVAFGRDARTGVAQTWDTRTGTVLRTFGEPSFMAAMSDGGGTVVTQTGTNHQARVRIWDRESGREVRTVSLPGGMGDEFAVSGDGRYAISCDQNAMELWELGTGRRLRAWPTPERAMVAALSPDGDRALIGDDEGEVALWDMPVPGPAAPWSYSLPREAADRLQEDEVVDRALDRTTELMAEGRSAAAADEIRRARAVPGYRRHRVLLDRWQDVARDGRRTALSDAWARDAPSIVGDSRVPPATGHSGLLVLTGGEDGTVQVWDLARGRRRHALAGHDGRAHSLALAGDGPIALSGGRDGTARVWDVESGTCLHVLDGHRGEVMVAVSGDGRVAASGGEDGALRVWNPETGELLCRLAERHGTGISRLLLNGEGSRVVSTASGDHWVPHIWDARTGNRLHVLPRGLGGGWCAGALALSRHGDVLLSGHQDGTVRAWDVRTGETLHTMTGHDRSVRRVTVCADGTTGFSLGDDATARIWDLRSGEGRPVAGAEDVDAWFAAIGDDGRFAVTDGRDDQVRVWDLRTGECLRVLGRHDASVEALAVSGNGRVVTSLDHNGVVHAWELDWEFDFSL</sequence>
<dbReference type="PROSITE" id="PS50082">
    <property type="entry name" value="WD_REPEATS_2"/>
    <property type="match status" value="9"/>
</dbReference>
<dbReference type="SUPFAM" id="SSF50978">
    <property type="entry name" value="WD40 repeat-like"/>
    <property type="match status" value="1"/>
</dbReference>
<feature type="repeat" description="WD" evidence="3">
    <location>
        <begin position="1141"/>
        <end position="1167"/>
    </location>
</feature>
<dbReference type="SUPFAM" id="SSF56112">
    <property type="entry name" value="Protein kinase-like (PK-like)"/>
    <property type="match status" value="1"/>
</dbReference>
<dbReference type="Gene3D" id="2.130.10.10">
    <property type="entry name" value="YVTN repeat-like/Quinoprotein amine dehydrogenase"/>
    <property type="match status" value="4"/>
</dbReference>
<accession>A0ABN2Z155</accession>
<dbReference type="PRINTS" id="PR00320">
    <property type="entry name" value="GPROTEINBRPT"/>
</dbReference>
<dbReference type="RefSeq" id="WP_344266537.1">
    <property type="nucleotide sequence ID" value="NZ_BAAAMR010000021.1"/>
</dbReference>
<evidence type="ECO:0000313" key="6">
    <source>
        <dbReference type="EMBL" id="GAA2135191.1"/>
    </source>
</evidence>
<feature type="repeat" description="WD" evidence="3">
    <location>
        <begin position="962"/>
        <end position="993"/>
    </location>
</feature>
<dbReference type="Gene3D" id="1.10.510.10">
    <property type="entry name" value="Transferase(Phosphotransferase) domain 1"/>
    <property type="match status" value="1"/>
</dbReference>
<feature type="repeat" description="WD" evidence="3">
    <location>
        <begin position="1084"/>
        <end position="1125"/>
    </location>
</feature>
<proteinExistence type="predicted"/>
<dbReference type="Proteomes" id="UP001501020">
    <property type="component" value="Unassembled WGS sequence"/>
</dbReference>
<comment type="caution">
    <text evidence="6">The sequence shown here is derived from an EMBL/GenBank/DDBJ whole genome shotgun (WGS) entry which is preliminary data.</text>
</comment>
<dbReference type="SUPFAM" id="SSF50998">
    <property type="entry name" value="Quinoprotein alcohol dehydrogenase-like"/>
    <property type="match status" value="2"/>
</dbReference>
<dbReference type="InterPro" id="IPR020472">
    <property type="entry name" value="WD40_PAC1"/>
</dbReference>
<gene>
    <name evidence="6" type="ORF">GCM10009727_29490</name>
</gene>
<dbReference type="SUPFAM" id="SSF48452">
    <property type="entry name" value="TPR-like"/>
    <property type="match status" value="1"/>
</dbReference>
<dbReference type="PROSITE" id="PS50011">
    <property type="entry name" value="PROTEIN_KINASE_DOM"/>
    <property type="match status" value="1"/>
</dbReference>
<evidence type="ECO:0000256" key="1">
    <source>
        <dbReference type="ARBA" id="ARBA00022574"/>
    </source>
</evidence>
<name>A0ABN2Z155_9ACTN</name>
<dbReference type="CDD" id="cd00200">
    <property type="entry name" value="WD40"/>
    <property type="match status" value="1"/>
</dbReference>
<dbReference type="InterPro" id="IPR001680">
    <property type="entry name" value="WD40_rpt"/>
</dbReference>
<dbReference type="SMART" id="SM00220">
    <property type="entry name" value="S_TKc"/>
    <property type="match status" value="1"/>
</dbReference>
<dbReference type="InterPro" id="IPR000719">
    <property type="entry name" value="Prot_kinase_dom"/>
</dbReference>
<feature type="domain" description="Protein kinase" evidence="5">
    <location>
        <begin position="20"/>
        <end position="318"/>
    </location>
</feature>
<dbReference type="InterPro" id="IPR011009">
    <property type="entry name" value="Kinase-like_dom_sf"/>
</dbReference>
<evidence type="ECO:0000256" key="2">
    <source>
        <dbReference type="ARBA" id="ARBA00022737"/>
    </source>
</evidence>
<feature type="repeat" description="WD" evidence="3">
    <location>
        <begin position="462"/>
        <end position="495"/>
    </location>
</feature>
<feature type="repeat" description="WD" evidence="3">
    <location>
        <begin position="512"/>
        <end position="553"/>
    </location>
</feature>
<dbReference type="Pfam" id="PF00400">
    <property type="entry name" value="WD40"/>
    <property type="match status" value="7"/>
</dbReference>
<dbReference type="Pfam" id="PF00069">
    <property type="entry name" value="Pkinase"/>
    <property type="match status" value="1"/>
</dbReference>
<dbReference type="InterPro" id="IPR019775">
    <property type="entry name" value="WD40_repeat_CS"/>
</dbReference>
<dbReference type="PROSITE" id="PS00678">
    <property type="entry name" value="WD_REPEATS_1"/>
    <property type="match status" value="4"/>
</dbReference>
<evidence type="ECO:0000259" key="5">
    <source>
        <dbReference type="PROSITE" id="PS50011"/>
    </source>
</evidence>
<feature type="repeat" description="WD" evidence="3">
    <location>
        <begin position="887"/>
        <end position="910"/>
    </location>
</feature>
<feature type="region of interest" description="Disordered" evidence="4">
    <location>
        <begin position="433"/>
        <end position="468"/>
    </location>
</feature>
<keyword evidence="2" id="KW-0677">Repeat</keyword>
<evidence type="ECO:0000313" key="7">
    <source>
        <dbReference type="Proteomes" id="UP001501020"/>
    </source>
</evidence>